<dbReference type="GO" id="GO:0005829">
    <property type="term" value="C:cytosol"/>
    <property type="evidence" value="ECO:0007669"/>
    <property type="project" value="TreeGrafter"/>
</dbReference>
<evidence type="ECO:0000256" key="5">
    <source>
        <dbReference type="ARBA" id="ARBA00023163"/>
    </source>
</evidence>
<evidence type="ECO:0000259" key="6">
    <source>
        <dbReference type="PROSITE" id="PS50110"/>
    </source>
</evidence>
<dbReference type="PANTHER" id="PTHR48111:SF1">
    <property type="entry name" value="TWO-COMPONENT RESPONSE REGULATOR ORR33"/>
    <property type="match status" value="1"/>
</dbReference>
<dbReference type="Gene3D" id="3.30.70.270">
    <property type="match status" value="1"/>
</dbReference>
<dbReference type="SMART" id="SM00267">
    <property type="entry name" value="GGDEF"/>
    <property type="match status" value="1"/>
</dbReference>
<name>A0A3B0T108_9ZZZZ</name>
<dbReference type="GO" id="GO:0000156">
    <property type="term" value="F:phosphorelay response regulator activity"/>
    <property type="evidence" value="ECO:0007669"/>
    <property type="project" value="TreeGrafter"/>
</dbReference>
<dbReference type="SUPFAM" id="SSF55073">
    <property type="entry name" value="Nucleotide cyclase"/>
    <property type="match status" value="1"/>
</dbReference>
<dbReference type="InterPro" id="IPR039420">
    <property type="entry name" value="WalR-like"/>
</dbReference>
<keyword evidence="4" id="KW-0238">DNA-binding</keyword>
<dbReference type="FunFam" id="3.40.50.2300:FF:000001">
    <property type="entry name" value="DNA-binding response regulator PhoB"/>
    <property type="match status" value="1"/>
</dbReference>
<organism evidence="8">
    <name type="scientific">hydrothermal vent metagenome</name>
    <dbReference type="NCBI Taxonomy" id="652676"/>
    <lineage>
        <taxon>unclassified sequences</taxon>
        <taxon>metagenomes</taxon>
        <taxon>ecological metagenomes</taxon>
    </lineage>
</organism>
<dbReference type="SMART" id="SM00448">
    <property type="entry name" value="REC"/>
    <property type="match status" value="1"/>
</dbReference>
<evidence type="ECO:0008006" key="9">
    <source>
        <dbReference type="Google" id="ProtNLM"/>
    </source>
</evidence>
<evidence type="ECO:0000256" key="3">
    <source>
        <dbReference type="ARBA" id="ARBA00023015"/>
    </source>
</evidence>
<proteinExistence type="predicted"/>
<dbReference type="SUPFAM" id="SSF52172">
    <property type="entry name" value="CheY-like"/>
    <property type="match status" value="1"/>
</dbReference>
<dbReference type="Gene3D" id="3.40.50.2300">
    <property type="match status" value="1"/>
</dbReference>
<accession>A0A3B0T108</accession>
<feature type="domain" description="GGDEF" evidence="7">
    <location>
        <begin position="153"/>
        <end position="307"/>
    </location>
</feature>
<gene>
    <name evidence="8" type="ORF">MNBD_ACTINO02-2952</name>
</gene>
<dbReference type="InterPro" id="IPR029787">
    <property type="entry name" value="Nucleotide_cyclase"/>
</dbReference>
<keyword evidence="2" id="KW-0902">Two-component regulatory system</keyword>
<dbReference type="EMBL" id="UOEK01000234">
    <property type="protein sequence ID" value="VAW02474.1"/>
    <property type="molecule type" value="Genomic_DNA"/>
</dbReference>
<protein>
    <recommendedName>
        <fullName evidence="9">Response regulator</fullName>
    </recommendedName>
</protein>
<evidence type="ECO:0000256" key="1">
    <source>
        <dbReference type="ARBA" id="ARBA00022553"/>
    </source>
</evidence>
<evidence type="ECO:0000256" key="2">
    <source>
        <dbReference type="ARBA" id="ARBA00023012"/>
    </source>
</evidence>
<dbReference type="Pfam" id="PF00072">
    <property type="entry name" value="Response_reg"/>
    <property type="match status" value="1"/>
</dbReference>
<dbReference type="InterPro" id="IPR011006">
    <property type="entry name" value="CheY-like_superfamily"/>
</dbReference>
<dbReference type="PROSITE" id="PS50887">
    <property type="entry name" value="GGDEF"/>
    <property type="match status" value="1"/>
</dbReference>
<feature type="domain" description="Response regulatory" evidence="6">
    <location>
        <begin position="4"/>
        <end position="120"/>
    </location>
</feature>
<evidence type="ECO:0000259" key="7">
    <source>
        <dbReference type="PROSITE" id="PS50887"/>
    </source>
</evidence>
<dbReference type="GO" id="GO:0006355">
    <property type="term" value="P:regulation of DNA-templated transcription"/>
    <property type="evidence" value="ECO:0007669"/>
    <property type="project" value="TreeGrafter"/>
</dbReference>
<dbReference type="GO" id="GO:0000976">
    <property type="term" value="F:transcription cis-regulatory region binding"/>
    <property type="evidence" value="ECO:0007669"/>
    <property type="project" value="TreeGrafter"/>
</dbReference>
<keyword evidence="3" id="KW-0805">Transcription regulation</keyword>
<dbReference type="NCBIfam" id="TIGR00254">
    <property type="entry name" value="GGDEF"/>
    <property type="match status" value="1"/>
</dbReference>
<evidence type="ECO:0000256" key="4">
    <source>
        <dbReference type="ARBA" id="ARBA00023125"/>
    </source>
</evidence>
<dbReference type="InterPro" id="IPR000160">
    <property type="entry name" value="GGDEF_dom"/>
</dbReference>
<dbReference type="InterPro" id="IPR001789">
    <property type="entry name" value="Sig_transdc_resp-reg_receiver"/>
</dbReference>
<evidence type="ECO:0000313" key="8">
    <source>
        <dbReference type="EMBL" id="VAW02474.1"/>
    </source>
</evidence>
<dbReference type="AlphaFoldDB" id="A0A3B0T108"/>
<dbReference type="Pfam" id="PF00990">
    <property type="entry name" value="GGDEF"/>
    <property type="match status" value="1"/>
</dbReference>
<reference evidence="8" key="1">
    <citation type="submission" date="2018-06" db="EMBL/GenBank/DDBJ databases">
        <authorList>
            <person name="Zhirakovskaya E."/>
        </authorList>
    </citation>
    <scope>NUCLEOTIDE SEQUENCE</scope>
</reference>
<dbReference type="InterPro" id="IPR043128">
    <property type="entry name" value="Rev_trsase/Diguanyl_cyclase"/>
</dbReference>
<dbReference type="PANTHER" id="PTHR48111">
    <property type="entry name" value="REGULATOR OF RPOS"/>
    <property type="match status" value="1"/>
</dbReference>
<dbReference type="CDD" id="cd01949">
    <property type="entry name" value="GGDEF"/>
    <property type="match status" value="1"/>
</dbReference>
<keyword evidence="1" id="KW-0597">Phosphoprotein</keyword>
<dbReference type="GO" id="GO:0032993">
    <property type="term" value="C:protein-DNA complex"/>
    <property type="evidence" value="ECO:0007669"/>
    <property type="project" value="TreeGrafter"/>
</dbReference>
<sequence length="308" mass="34154">MRERILVVDDDPDILQFVRMNLELEGFDTRTAESGKEGLAMAKEQPPDLVLLDVMMPGMDGLTVLKNLRTNQATANCPVIILTAKVLADDRVRALDLGADDYVSKPFDLTELLARVRSVLRRAQQMRDISPLTGLPGNFRISNELEERVASGEGFAFVYADLDNFKAFNDHYGFMRGDTVIKFTATCLLEAAAKVGGDQAFVGHIGGDDFVAVLTPEEAEPFCKAVIEQYDAGILEFYDTADALQGYIEVKDRRGERHAFPVSSISIGVVTNVTRTIESEWEASAIAVEMKEYAKRQSGSVYEIDRRL</sequence>
<keyword evidence="5" id="KW-0804">Transcription</keyword>
<dbReference type="PROSITE" id="PS50110">
    <property type="entry name" value="RESPONSE_REGULATORY"/>
    <property type="match status" value="1"/>
</dbReference>